<feature type="signal peptide" evidence="2">
    <location>
        <begin position="1"/>
        <end position="35"/>
    </location>
</feature>
<reference evidence="3 4" key="1">
    <citation type="submission" date="2023-10" db="EMBL/GenBank/DDBJ databases">
        <title>Two novel species belonging to the OM43/NOR5 clade.</title>
        <authorList>
            <person name="Park M."/>
        </authorList>
    </citation>
    <scope>NUCLEOTIDE SEQUENCE [LARGE SCALE GENOMIC DNA]</scope>
    <source>
        <strain evidence="3 4">IMCC45268</strain>
    </source>
</reference>
<protein>
    <recommendedName>
        <fullName evidence="5">TonB C-terminal domain-containing protein</fullName>
    </recommendedName>
</protein>
<keyword evidence="1" id="KW-0802">TPR repeat</keyword>
<dbReference type="PROSITE" id="PS50005">
    <property type="entry name" value="TPR"/>
    <property type="match status" value="1"/>
</dbReference>
<evidence type="ECO:0000313" key="4">
    <source>
        <dbReference type="Proteomes" id="UP001626549"/>
    </source>
</evidence>
<dbReference type="Proteomes" id="UP001626549">
    <property type="component" value="Chromosome"/>
</dbReference>
<feature type="chain" id="PRO_5046016618" description="TonB C-terminal domain-containing protein" evidence="2">
    <location>
        <begin position="36"/>
        <end position="424"/>
    </location>
</feature>
<keyword evidence="4" id="KW-1185">Reference proteome</keyword>
<name>A0ABZ0IBS9_9GAMM</name>
<evidence type="ECO:0008006" key="5">
    <source>
        <dbReference type="Google" id="ProtNLM"/>
    </source>
</evidence>
<gene>
    <name evidence="3" type="ORF">R0137_16635</name>
</gene>
<organism evidence="3 4">
    <name type="scientific">Congregibacter brevis</name>
    <dbReference type="NCBI Taxonomy" id="3081201"/>
    <lineage>
        <taxon>Bacteria</taxon>
        <taxon>Pseudomonadati</taxon>
        <taxon>Pseudomonadota</taxon>
        <taxon>Gammaproteobacteria</taxon>
        <taxon>Cellvibrionales</taxon>
        <taxon>Halieaceae</taxon>
        <taxon>Congregibacter</taxon>
    </lineage>
</organism>
<accession>A0ABZ0IBS9</accession>
<evidence type="ECO:0000256" key="2">
    <source>
        <dbReference type="SAM" id="SignalP"/>
    </source>
</evidence>
<dbReference type="EMBL" id="CP136865">
    <property type="protein sequence ID" value="WOJ96851.1"/>
    <property type="molecule type" value="Genomic_DNA"/>
</dbReference>
<feature type="repeat" description="TPR" evidence="1">
    <location>
        <begin position="84"/>
        <end position="117"/>
    </location>
</feature>
<keyword evidence="2" id="KW-0732">Signal</keyword>
<dbReference type="RefSeq" id="WP_407327543.1">
    <property type="nucleotide sequence ID" value="NZ_CP136865.1"/>
</dbReference>
<evidence type="ECO:0000256" key="1">
    <source>
        <dbReference type="PROSITE-ProRule" id="PRU00339"/>
    </source>
</evidence>
<evidence type="ECO:0000313" key="3">
    <source>
        <dbReference type="EMBL" id="WOJ96851.1"/>
    </source>
</evidence>
<sequence>MSYTDQQSPSKALNTASVCLLLVAGLLWLSIVASAAELETQQSDTGALEREDVARESLMSDVRAYAQRIQEMESSDGAFAPGLTEDLLGLGLALQRNGDHEQAVKVFKRGIHLSRINEGLYSRRQLSLLQGEIASHIAMGALSEADERQRYLYRVQAKTLSDVTRGQALMQHALWQRQAYEAGIGEDPFARLVNMWSLYRYALSEFAKIDGETSPTLLPPLYGMLRAQYLLSGFVGETTNGRFRTGGIYGDEESRQIAYASQSYKQGSSVIRAIYDIETAQNDGTLEDSAEMLLMLGDWQFWHGKRNEALETYGELYGELAEGEAAQQLRGELLGSPQPLPGLMGVRALPEPVDEQGGRLLLEFGVSDRGRVVNVVRLDDNVENDMKAGDVISRLKRTPFRPRIDDGLPVDTEGLRWAYDISVW</sequence>
<proteinExistence type="predicted"/>
<dbReference type="InterPro" id="IPR011990">
    <property type="entry name" value="TPR-like_helical_dom_sf"/>
</dbReference>
<dbReference type="InterPro" id="IPR019734">
    <property type="entry name" value="TPR_rpt"/>
</dbReference>
<dbReference type="SUPFAM" id="SSF48452">
    <property type="entry name" value="TPR-like"/>
    <property type="match status" value="1"/>
</dbReference>